<protein>
    <recommendedName>
        <fullName evidence="4">K Homology domain-containing protein</fullName>
    </recommendedName>
</protein>
<evidence type="ECO:0000256" key="3">
    <source>
        <dbReference type="SAM" id="MobiDB-lite"/>
    </source>
</evidence>
<dbReference type="Gene3D" id="3.30.1370.10">
    <property type="entry name" value="K Homology domain, type 1"/>
    <property type="match status" value="2"/>
</dbReference>
<dbReference type="AlphaFoldDB" id="A0A1D1ZTN6"/>
<organism evidence="5">
    <name type="scientific">Auxenochlorella protothecoides</name>
    <name type="common">Green microalga</name>
    <name type="synonym">Chlorella protothecoides</name>
    <dbReference type="NCBI Taxonomy" id="3075"/>
    <lineage>
        <taxon>Eukaryota</taxon>
        <taxon>Viridiplantae</taxon>
        <taxon>Chlorophyta</taxon>
        <taxon>core chlorophytes</taxon>
        <taxon>Trebouxiophyceae</taxon>
        <taxon>Chlorellales</taxon>
        <taxon>Chlorellaceae</taxon>
        <taxon>Auxenochlorella</taxon>
    </lineage>
</organism>
<dbReference type="EMBL" id="GDKF01008421">
    <property type="protein sequence ID" value="JAT70201.1"/>
    <property type="molecule type" value="Transcribed_RNA"/>
</dbReference>
<feature type="region of interest" description="Disordered" evidence="3">
    <location>
        <begin position="18"/>
        <end position="39"/>
    </location>
</feature>
<evidence type="ECO:0000256" key="2">
    <source>
        <dbReference type="PROSITE-ProRule" id="PRU00117"/>
    </source>
</evidence>
<dbReference type="InterPro" id="IPR004088">
    <property type="entry name" value="KH_dom_type_1"/>
</dbReference>
<feature type="domain" description="K Homology" evidence="4">
    <location>
        <begin position="238"/>
        <end position="311"/>
    </location>
</feature>
<feature type="domain" description="K Homology" evidence="4">
    <location>
        <begin position="144"/>
        <end position="217"/>
    </location>
</feature>
<reference evidence="5" key="1">
    <citation type="submission" date="2015-08" db="EMBL/GenBank/DDBJ databases">
        <authorList>
            <person name="Babu N.S."/>
            <person name="Beckwith C.J."/>
            <person name="Beseler K.G."/>
            <person name="Brison A."/>
            <person name="Carone J.V."/>
            <person name="Caskin T.P."/>
            <person name="Diamond M."/>
            <person name="Durham M.E."/>
            <person name="Foxe J.M."/>
            <person name="Go M."/>
            <person name="Henderson B.A."/>
            <person name="Jones I.B."/>
            <person name="McGettigan J.A."/>
            <person name="Micheletti S.J."/>
            <person name="Nasrallah M.E."/>
            <person name="Ortiz D."/>
            <person name="Piller C.R."/>
            <person name="Privatt S.R."/>
            <person name="Schneider S.L."/>
            <person name="Sharp S."/>
            <person name="Smith T.C."/>
            <person name="Stanton J.D."/>
            <person name="Ullery H.E."/>
            <person name="Wilson R.J."/>
            <person name="Serrano M.G."/>
            <person name="Buck G."/>
            <person name="Lee V."/>
            <person name="Wang Y."/>
            <person name="Carvalho R."/>
            <person name="Voegtly L."/>
            <person name="Shi R."/>
            <person name="Duckworth R."/>
            <person name="Johnson A."/>
            <person name="Loviza R."/>
            <person name="Walstead R."/>
            <person name="Shah Z."/>
            <person name="Kiflezghi M."/>
            <person name="Wade K."/>
            <person name="Ball S.L."/>
            <person name="Bradley K.W."/>
            <person name="Asai D.J."/>
            <person name="Bowman C.A."/>
            <person name="Russell D.A."/>
            <person name="Pope W.H."/>
            <person name="Jacobs-Sera D."/>
            <person name="Hendrix R.W."/>
            <person name="Hatfull G.F."/>
        </authorList>
    </citation>
    <scope>NUCLEOTIDE SEQUENCE</scope>
</reference>
<proteinExistence type="predicted"/>
<keyword evidence="1" id="KW-0677">Repeat</keyword>
<dbReference type="SMART" id="SM00322">
    <property type="entry name" value="KH"/>
    <property type="match status" value="2"/>
</dbReference>
<keyword evidence="2" id="KW-0694">RNA-binding</keyword>
<dbReference type="CDD" id="cd00105">
    <property type="entry name" value="KH-I"/>
    <property type="match status" value="1"/>
</dbReference>
<feature type="compositionally biased region" description="Low complexity" evidence="3">
    <location>
        <begin position="18"/>
        <end position="34"/>
    </location>
</feature>
<feature type="region of interest" description="Disordered" evidence="3">
    <location>
        <begin position="533"/>
        <end position="562"/>
    </location>
</feature>
<dbReference type="InterPro" id="IPR004087">
    <property type="entry name" value="KH_dom"/>
</dbReference>
<feature type="region of interest" description="Disordered" evidence="3">
    <location>
        <begin position="106"/>
        <end position="125"/>
    </location>
</feature>
<evidence type="ECO:0000313" key="5">
    <source>
        <dbReference type="EMBL" id="JAT70201.1"/>
    </source>
</evidence>
<dbReference type="GO" id="GO:0003723">
    <property type="term" value="F:RNA binding"/>
    <property type="evidence" value="ECO:0007669"/>
    <property type="project" value="UniProtKB-UniRule"/>
</dbReference>
<evidence type="ECO:0000259" key="4">
    <source>
        <dbReference type="SMART" id="SM00322"/>
    </source>
</evidence>
<dbReference type="InterPro" id="IPR036612">
    <property type="entry name" value="KH_dom_type_1_sf"/>
</dbReference>
<name>A0A1D1ZTN6_AUXPR</name>
<dbReference type="PROSITE" id="PS50084">
    <property type="entry name" value="KH_TYPE_1"/>
    <property type="match status" value="2"/>
</dbReference>
<gene>
    <name evidence="5" type="ORF">g.5221</name>
</gene>
<dbReference type="Pfam" id="PF00013">
    <property type="entry name" value="KH_1"/>
    <property type="match status" value="2"/>
</dbReference>
<accession>A0A1D1ZTN6</accession>
<feature type="non-terminal residue" evidence="5">
    <location>
        <position position="1"/>
    </location>
</feature>
<dbReference type="SUPFAM" id="SSF54791">
    <property type="entry name" value="Eukaryotic type KH-domain (KH-domain type I)"/>
    <property type="match status" value="2"/>
</dbReference>
<sequence>CAFHSSGMQLGMGMLPASSARTRARNSSDSSTSRHTVDALRDFKPGAKSFLANNATSRGSFTVSCGPPLNTVGTASVAMTAAEPAPPDTKLLENISTTLFNLSIDTRTSARSSEPTTPGDSPISLDSELRGWLSDTLSLAATNPTVYVKLLISNGIAGSIIGKGGTNINDFQAKTFARIQLSKSQEYYPGTQDRTLLISGRLKQVVAALALILDKLVGEGAAPFSPRSRLHQEPDRAPRLLLKMLVPQPLCGIIIGKAGATIRSFSNDTQTTIRVTHGEGAPLALAHRVVTLSGEQSGVLKAVALLVLKQSEDIQFPLYSDLPSTYACSPASVMAAGAGSMYGAGATSPPHYHSDSPPHHHQAGLPPRQPPYPGNWGGVGQHDGADGRFAYPDARQYTRFALTIPQEQAAALSDGGYTLLKSMSQESGARLRLEHGFHRLPGMAGRYRVLSVSGTAVSVQHAHALVSSHLAGLHAHAMGYAHPQSPGGGPAWAHTVAGCTYYAPPVPPPHAWAAAALGDAGVAVHPPAGSWVEAESTIEASSSGEVSPGPRAATPPAEQATA</sequence>
<feature type="region of interest" description="Disordered" evidence="3">
    <location>
        <begin position="347"/>
        <end position="375"/>
    </location>
</feature>
<feature type="compositionally biased region" description="Polar residues" evidence="3">
    <location>
        <begin position="106"/>
        <end position="119"/>
    </location>
</feature>
<evidence type="ECO:0000256" key="1">
    <source>
        <dbReference type="ARBA" id="ARBA00022737"/>
    </source>
</evidence>
<dbReference type="PANTHER" id="PTHR10288">
    <property type="entry name" value="KH DOMAIN CONTAINING RNA BINDING PROTEIN"/>
    <property type="match status" value="1"/>
</dbReference>